<feature type="region of interest" description="Disordered" evidence="11">
    <location>
        <begin position="281"/>
        <end position="300"/>
    </location>
</feature>
<sequence>MENQDLETGLKYCAAGGQVLNCQEIAGLSGGLALLKSKEQFQRIYFWGKVFGQTADYYVACGLRNGDFEFPTKHFFFSGKEFQFNALMQPTQEEADRIVELCGDKPLTGAAGTQLEPPKEGEEEPQLDENGEHGAEFLRFVFFAIILVYLVYICSLYKLSESEYLPKLRMAAKRHASAAFPEELRPFINADLSRRKQFDFSDVITGPVGRAWASADEQVVFVENPHARIVVDPNREHGADPGPTLRECFSRIRDTRENGKALSLAGVDQVRPITFSGEDVLLDPEEAAGKDDETKTPGSSESWADLVEALKISAALGPDIYEAAVKTVVEAVRAARPKGPLTVIGFHDTNEWKMRQDGALVVERPEADRMPPLVNFGNQGNFSGDPLEGKAVLTPGPEMRRIADAWASAFRLAPGQDFLQPKEFAHMEPVSFNRPYPGGHEVRFWSAELRDMPRCIVYQVEFARAALLGHKAAAELRQPGSSWPATDDAHVAWVAERLKDASDVLRRASCP</sequence>
<dbReference type="PANTHER" id="PTHR22069">
    <property type="entry name" value="MITOCHONDRIAL RIBOSOMAL PROTEIN S18"/>
    <property type="match status" value="1"/>
</dbReference>
<dbReference type="GO" id="GO:0035082">
    <property type="term" value="P:axoneme assembly"/>
    <property type="evidence" value="ECO:0007669"/>
    <property type="project" value="InterPro"/>
</dbReference>
<evidence type="ECO:0000256" key="10">
    <source>
        <dbReference type="ARBA" id="ARBA00041080"/>
    </source>
</evidence>
<gene>
    <name evidence="13" type="ORF">PGLA1383_LOCUS35306</name>
</gene>
<evidence type="ECO:0000256" key="6">
    <source>
        <dbReference type="ARBA" id="ARBA00023212"/>
    </source>
</evidence>
<evidence type="ECO:0000256" key="12">
    <source>
        <dbReference type="SAM" id="Phobius"/>
    </source>
</evidence>
<keyword evidence="12" id="KW-0472">Membrane</keyword>
<dbReference type="EMBL" id="CAJNNV010026239">
    <property type="protein sequence ID" value="CAE8617645.1"/>
    <property type="molecule type" value="Genomic_DNA"/>
</dbReference>
<comment type="subcellular location">
    <subcellularLocation>
        <location evidence="8">Cell projection</location>
        <location evidence="8">Kinocilium</location>
    </subcellularLocation>
    <subcellularLocation>
        <location evidence="1">Cytoplasm</location>
        <location evidence="1">Cytoskeleton</location>
        <location evidence="1">Flagellum axoneme</location>
    </subcellularLocation>
</comment>
<evidence type="ECO:0000313" key="14">
    <source>
        <dbReference type="Proteomes" id="UP000654075"/>
    </source>
</evidence>
<organism evidence="13 14">
    <name type="scientific">Polarella glacialis</name>
    <name type="common">Dinoflagellate</name>
    <dbReference type="NCBI Taxonomy" id="89957"/>
    <lineage>
        <taxon>Eukaryota</taxon>
        <taxon>Sar</taxon>
        <taxon>Alveolata</taxon>
        <taxon>Dinophyceae</taxon>
        <taxon>Suessiales</taxon>
        <taxon>Suessiaceae</taxon>
        <taxon>Polarella</taxon>
    </lineage>
</organism>
<keyword evidence="12" id="KW-1133">Transmembrane helix</keyword>
<dbReference type="AlphaFoldDB" id="A0A813FZ80"/>
<keyword evidence="5" id="KW-0969">Cilium</keyword>
<keyword evidence="6" id="KW-0206">Cytoskeleton</keyword>
<keyword evidence="7" id="KW-0966">Cell projection</keyword>
<comment type="similarity">
    <text evidence="9">Belongs to the flagellar radial spoke RSP9 family.</text>
</comment>
<keyword evidence="4" id="KW-0282">Flagellum</keyword>
<reference evidence="13" key="1">
    <citation type="submission" date="2021-02" db="EMBL/GenBank/DDBJ databases">
        <authorList>
            <person name="Dougan E. K."/>
            <person name="Rhodes N."/>
            <person name="Thang M."/>
            <person name="Chan C."/>
        </authorList>
    </citation>
    <scope>NUCLEOTIDE SEQUENCE</scope>
</reference>
<dbReference type="GO" id="GO:0001534">
    <property type="term" value="C:radial spoke"/>
    <property type="evidence" value="ECO:0007669"/>
    <property type="project" value="InterPro"/>
</dbReference>
<dbReference type="GO" id="GO:0060294">
    <property type="term" value="P:cilium movement involved in cell motility"/>
    <property type="evidence" value="ECO:0007669"/>
    <property type="project" value="InterPro"/>
</dbReference>
<comment type="caution">
    <text evidence="13">The sequence shown here is derived from an EMBL/GenBank/DDBJ whole genome shotgun (WGS) entry which is preliminary data.</text>
</comment>
<feature type="transmembrane region" description="Helical" evidence="12">
    <location>
        <begin position="137"/>
        <end position="159"/>
    </location>
</feature>
<feature type="region of interest" description="Disordered" evidence="11">
    <location>
        <begin position="109"/>
        <end position="129"/>
    </location>
</feature>
<dbReference type="InterPro" id="IPR055316">
    <property type="entry name" value="RSP9"/>
</dbReference>
<evidence type="ECO:0000256" key="2">
    <source>
        <dbReference type="ARBA" id="ARBA00022490"/>
    </source>
</evidence>
<dbReference type="OrthoDB" id="411850at2759"/>
<evidence type="ECO:0000256" key="4">
    <source>
        <dbReference type="ARBA" id="ARBA00022846"/>
    </source>
</evidence>
<dbReference type="InterPro" id="IPR006802">
    <property type="entry name" value="Radial_spoke"/>
</dbReference>
<keyword evidence="2" id="KW-0963">Cytoplasm</keyword>
<evidence type="ECO:0000256" key="8">
    <source>
        <dbReference type="ARBA" id="ARBA00037822"/>
    </source>
</evidence>
<evidence type="ECO:0000256" key="5">
    <source>
        <dbReference type="ARBA" id="ARBA00023069"/>
    </source>
</evidence>
<name>A0A813FZ80_POLGL</name>
<keyword evidence="3" id="KW-0970">Cilium biogenesis/degradation</keyword>
<evidence type="ECO:0000256" key="9">
    <source>
        <dbReference type="ARBA" id="ARBA00038319"/>
    </source>
</evidence>
<dbReference type="GO" id="GO:0044458">
    <property type="term" value="P:motile cilium assembly"/>
    <property type="evidence" value="ECO:0007669"/>
    <property type="project" value="TreeGrafter"/>
</dbReference>
<dbReference type="PANTHER" id="PTHR22069:SF0">
    <property type="entry name" value="RADIAL SPOKE HEAD PROTEIN 9 HOMOLOG"/>
    <property type="match status" value="1"/>
</dbReference>
<evidence type="ECO:0000256" key="1">
    <source>
        <dbReference type="ARBA" id="ARBA00004611"/>
    </source>
</evidence>
<accession>A0A813FZ80</accession>
<keyword evidence="14" id="KW-1185">Reference proteome</keyword>
<evidence type="ECO:0000256" key="11">
    <source>
        <dbReference type="SAM" id="MobiDB-lite"/>
    </source>
</evidence>
<keyword evidence="12" id="KW-0812">Transmembrane</keyword>
<proteinExistence type="inferred from homology"/>
<protein>
    <recommendedName>
        <fullName evidence="10">Radial spoke head protein 9 homolog</fullName>
    </recommendedName>
</protein>
<evidence type="ECO:0000256" key="7">
    <source>
        <dbReference type="ARBA" id="ARBA00023273"/>
    </source>
</evidence>
<dbReference type="Pfam" id="PF04712">
    <property type="entry name" value="Radial_spoke"/>
    <property type="match status" value="1"/>
</dbReference>
<evidence type="ECO:0000313" key="13">
    <source>
        <dbReference type="EMBL" id="CAE8617645.1"/>
    </source>
</evidence>
<dbReference type="Proteomes" id="UP000654075">
    <property type="component" value="Unassembled WGS sequence"/>
</dbReference>
<evidence type="ECO:0000256" key="3">
    <source>
        <dbReference type="ARBA" id="ARBA00022794"/>
    </source>
</evidence>